<evidence type="ECO:0000313" key="3">
    <source>
        <dbReference type="Proteomes" id="UP001243330"/>
    </source>
</evidence>
<evidence type="ECO:0000256" key="1">
    <source>
        <dbReference type="SAM" id="MobiDB-lite"/>
    </source>
</evidence>
<feature type="region of interest" description="Disordered" evidence="1">
    <location>
        <begin position="64"/>
        <end position="109"/>
    </location>
</feature>
<organism evidence="2 3">
    <name type="scientific">Colletotrichum chrysophilum</name>
    <dbReference type="NCBI Taxonomy" id="1836956"/>
    <lineage>
        <taxon>Eukaryota</taxon>
        <taxon>Fungi</taxon>
        <taxon>Dikarya</taxon>
        <taxon>Ascomycota</taxon>
        <taxon>Pezizomycotina</taxon>
        <taxon>Sordariomycetes</taxon>
        <taxon>Hypocreomycetidae</taxon>
        <taxon>Glomerellales</taxon>
        <taxon>Glomerellaceae</taxon>
        <taxon>Colletotrichum</taxon>
        <taxon>Colletotrichum gloeosporioides species complex</taxon>
    </lineage>
</organism>
<evidence type="ECO:0000313" key="2">
    <source>
        <dbReference type="EMBL" id="KAK1851482.1"/>
    </source>
</evidence>
<comment type="caution">
    <text evidence="2">The sequence shown here is derived from an EMBL/GenBank/DDBJ whole genome shotgun (WGS) entry which is preliminary data.</text>
</comment>
<feature type="compositionally biased region" description="Low complexity" evidence="1">
    <location>
        <begin position="67"/>
        <end position="81"/>
    </location>
</feature>
<keyword evidence="3" id="KW-1185">Reference proteome</keyword>
<dbReference type="AlphaFoldDB" id="A0AAD9AQQ7"/>
<name>A0AAD9AQQ7_9PEZI</name>
<proteinExistence type="predicted"/>
<feature type="region of interest" description="Disordered" evidence="1">
    <location>
        <begin position="213"/>
        <end position="236"/>
    </location>
</feature>
<sequence>MMCMFVTVKSPKQEVMQEDVVQHKTSTEFQALCLCKLYPAFEPERGDKDVLSREVCLSGLSFVKQNSSSSSSSSNKSSSRSELNHAPCASQGHKTRDEDKETSGQTSRSAVLLKAIQSRLSPLEQHLTQRSTVEPIDVTSSPLAKDEADDAVHHAHCRRIPAMRSQPAFPASSVVVGDVAIWESGGLTCWEAGEPKNRPMEYPGSDMTGIAGRSSGRVGVSGGDVGCSSTDLRGKC</sequence>
<dbReference type="EMBL" id="JAQOWY010000095">
    <property type="protein sequence ID" value="KAK1851482.1"/>
    <property type="molecule type" value="Genomic_DNA"/>
</dbReference>
<reference evidence="2" key="1">
    <citation type="submission" date="2023-01" db="EMBL/GenBank/DDBJ databases">
        <title>Colletotrichum chrysophilum M932 genome sequence.</title>
        <authorList>
            <person name="Baroncelli R."/>
        </authorList>
    </citation>
    <scope>NUCLEOTIDE SEQUENCE</scope>
    <source>
        <strain evidence="2">M932</strain>
    </source>
</reference>
<gene>
    <name evidence="2" type="ORF">CCHR01_05865</name>
</gene>
<dbReference type="Proteomes" id="UP001243330">
    <property type="component" value="Unassembled WGS sequence"/>
</dbReference>
<accession>A0AAD9AQQ7</accession>
<protein>
    <submittedName>
        <fullName evidence="2">Uncharacterized protein</fullName>
    </submittedName>
</protein>